<protein>
    <submittedName>
        <fullName evidence="2">Unannotated protein</fullName>
    </submittedName>
</protein>
<gene>
    <name evidence="2" type="ORF">UFOPK1889_00787</name>
</gene>
<sequence length="101" mass="10925">MTSTEPSSSAAPKRQPDGDKRSPRRVTTVIDADDSTAVIAESRSSVQPMCDSNESRSADNSEGAPFAPRTWERTELMPFGKEAELVRDNPSAKTAPLWSTA</sequence>
<name>A0A6J6I2D7_9ZZZZ</name>
<proteinExistence type="predicted"/>
<evidence type="ECO:0000256" key="1">
    <source>
        <dbReference type="SAM" id="MobiDB-lite"/>
    </source>
</evidence>
<organism evidence="2">
    <name type="scientific">freshwater metagenome</name>
    <dbReference type="NCBI Taxonomy" id="449393"/>
    <lineage>
        <taxon>unclassified sequences</taxon>
        <taxon>metagenomes</taxon>
        <taxon>ecological metagenomes</taxon>
    </lineage>
</organism>
<feature type="compositionally biased region" description="Polar residues" evidence="1">
    <location>
        <begin position="1"/>
        <end position="10"/>
    </location>
</feature>
<feature type="compositionally biased region" description="Polar residues" evidence="1">
    <location>
        <begin position="42"/>
        <end position="52"/>
    </location>
</feature>
<evidence type="ECO:0000313" key="2">
    <source>
        <dbReference type="EMBL" id="CAB4619496.1"/>
    </source>
</evidence>
<accession>A0A6J6I2D7</accession>
<dbReference type="AlphaFoldDB" id="A0A6J6I2D7"/>
<feature type="region of interest" description="Disordered" evidence="1">
    <location>
        <begin position="1"/>
        <end position="74"/>
    </location>
</feature>
<reference evidence="2" key="1">
    <citation type="submission" date="2020-05" db="EMBL/GenBank/DDBJ databases">
        <authorList>
            <person name="Chiriac C."/>
            <person name="Salcher M."/>
            <person name="Ghai R."/>
            <person name="Kavagutti S V."/>
        </authorList>
    </citation>
    <scope>NUCLEOTIDE SEQUENCE</scope>
</reference>
<dbReference type="EMBL" id="CAEZUZ010000123">
    <property type="protein sequence ID" value="CAB4619496.1"/>
    <property type="molecule type" value="Genomic_DNA"/>
</dbReference>